<gene>
    <name evidence="1" type="ORF">G3569_05180</name>
</gene>
<comment type="caution">
    <text evidence="1">The sequence shown here is derived from an EMBL/GenBank/DDBJ whole genome shotgun (WGS) entry which is preliminary data.</text>
</comment>
<sequence length="167" mass="19190">MDLSSIINKFAAFLLTLTVIVFTVNSKGYAQYSFGDLEVTSLKKVFDVSNSDLWGDKTPRNIYPFQGDSDIWDDHPLAGLIIKKDLRRANFLTKQKNSKKLMNKLTTQLVEQFESGDTVQVDDPLVIPPKDIEMKRWIHREEENRYKILLGISGENILLVITQKNEQ</sequence>
<reference evidence="1 2" key="1">
    <citation type="submission" date="2020-02" db="EMBL/GenBank/DDBJ databases">
        <title>Aliifodinibius halophilus 2W32, complete genome.</title>
        <authorList>
            <person name="Li Y."/>
            <person name="Wu S."/>
        </authorList>
    </citation>
    <scope>NUCLEOTIDE SEQUENCE [LARGE SCALE GENOMIC DNA]</scope>
    <source>
        <strain evidence="1 2">2W32</strain>
    </source>
</reference>
<keyword evidence="2" id="KW-1185">Reference proteome</keyword>
<dbReference type="AlphaFoldDB" id="A0A6M1T196"/>
<name>A0A6M1T196_9BACT</name>
<dbReference type="RefSeq" id="WP_165266776.1">
    <property type="nucleotide sequence ID" value="NZ_JAALLS010000005.1"/>
</dbReference>
<protein>
    <submittedName>
        <fullName evidence="1">Uncharacterized protein</fullName>
    </submittedName>
</protein>
<accession>A0A6M1T196</accession>
<dbReference type="Proteomes" id="UP000479132">
    <property type="component" value="Unassembled WGS sequence"/>
</dbReference>
<evidence type="ECO:0000313" key="1">
    <source>
        <dbReference type="EMBL" id="NGP87739.1"/>
    </source>
</evidence>
<dbReference type="EMBL" id="JAALLS010000005">
    <property type="protein sequence ID" value="NGP87739.1"/>
    <property type="molecule type" value="Genomic_DNA"/>
</dbReference>
<evidence type="ECO:0000313" key="2">
    <source>
        <dbReference type="Proteomes" id="UP000479132"/>
    </source>
</evidence>
<organism evidence="1 2">
    <name type="scientific">Fodinibius halophilus</name>
    <dbReference type="NCBI Taxonomy" id="1736908"/>
    <lineage>
        <taxon>Bacteria</taxon>
        <taxon>Pseudomonadati</taxon>
        <taxon>Balneolota</taxon>
        <taxon>Balneolia</taxon>
        <taxon>Balneolales</taxon>
        <taxon>Balneolaceae</taxon>
        <taxon>Fodinibius</taxon>
    </lineage>
</organism>
<proteinExistence type="predicted"/>